<dbReference type="AlphaFoldDB" id="A0A8T0WC51"/>
<dbReference type="EMBL" id="CM029039">
    <property type="protein sequence ID" value="KAG2647101.1"/>
    <property type="molecule type" value="Genomic_DNA"/>
</dbReference>
<accession>A0A8T0WC51</accession>
<gene>
    <name evidence="2" type="ORF">PVAP13_2KG559200</name>
</gene>
<keyword evidence="3" id="KW-1185">Reference proteome</keyword>
<evidence type="ECO:0000313" key="3">
    <source>
        <dbReference type="Proteomes" id="UP000823388"/>
    </source>
</evidence>
<feature type="compositionally biased region" description="Basic and acidic residues" evidence="1">
    <location>
        <begin position="76"/>
        <end position="103"/>
    </location>
</feature>
<feature type="compositionally biased region" description="Low complexity" evidence="1">
    <location>
        <begin position="56"/>
        <end position="69"/>
    </location>
</feature>
<protein>
    <submittedName>
        <fullName evidence="2">Uncharacterized protein</fullName>
    </submittedName>
</protein>
<evidence type="ECO:0000256" key="1">
    <source>
        <dbReference type="SAM" id="MobiDB-lite"/>
    </source>
</evidence>
<reference evidence="2" key="1">
    <citation type="submission" date="2020-05" db="EMBL/GenBank/DDBJ databases">
        <title>WGS assembly of Panicum virgatum.</title>
        <authorList>
            <person name="Lovell J.T."/>
            <person name="Jenkins J."/>
            <person name="Shu S."/>
            <person name="Juenger T.E."/>
            <person name="Schmutz J."/>
        </authorList>
    </citation>
    <scope>NUCLEOTIDE SEQUENCE</scope>
    <source>
        <strain evidence="2">AP13</strain>
    </source>
</reference>
<proteinExistence type="predicted"/>
<feature type="region of interest" description="Disordered" evidence="1">
    <location>
        <begin position="27"/>
        <end position="103"/>
    </location>
</feature>
<comment type="caution">
    <text evidence="2">The sequence shown here is derived from an EMBL/GenBank/DDBJ whole genome shotgun (WGS) entry which is preliminary data.</text>
</comment>
<dbReference type="Proteomes" id="UP000823388">
    <property type="component" value="Chromosome 2K"/>
</dbReference>
<sequence>MWLWRLRETSAAFAPRLHVLSLFARCASSRRPARQESVAHGPATGQGGNGGGPRGVAGERPAAEATPARRGGGGRPSREGRGGRPAEDAGEGRKDKGREGKKK</sequence>
<feature type="compositionally biased region" description="Gly residues" evidence="1">
    <location>
        <begin position="44"/>
        <end position="55"/>
    </location>
</feature>
<evidence type="ECO:0000313" key="2">
    <source>
        <dbReference type="EMBL" id="KAG2647101.1"/>
    </source>
</evidence>
<name>A0A8T0WC51_PANVG</name>
<organism evidence="2 3">
    <name type="scientific">Panicum virgatum</name>
    <name type="common">Blackwell switchgrass</name>
    <dbReference type="NCBI Taxonomy" id="38727"/>
    <lineage>
        <taxon>Eukaryota</taxon>
        <taxon>Viridiplantae</taxon>
        <taxon>Streptophyta</taxon>
        <taxon>Embryophyta</taxon>
        <taxon>Tracheophyta</taxon>
        <taxon>Spermatophyta</taxon>
        <taxon>Magnoliopsida</taxon>
        <taxon>Liliopsida</taxon>
        <taxon>Poales</taxon>
        <taxon>Poaceae</taxon>
        <taxon>PACMAD clade</taxon>
        <taxon>Panicoideae</taxon>
        <taxon>Panicodae</taxon>
        <taxon>Paniceae</taxon>
        <taxon>Panicinae</taxon>
        <taxon>Panicum</taxon>
        <taxon>Panicum sect. Hiantes</taxon>
    </lineage>
</organism>